<dbReference type="PATRIC" id="fig|1265822.4.peg.1139"/>
<name>W7E027_9LIST</name>
<comment type="caution">
    <text evidence="1">The sequence shown here is derived from an EMBL/GenBank/DDBJ whole genome shotgun (WGS) entry which is preliminary data.</text>
</comment>
<dbReference type="RefSeq" id="WP_052006718.1">
    <property type="nucleotide sequence ID" value="NZ_AODM01000016.1"/>
</dbReference>
<gene>
    <name evidence="1" type="ORF">MCOL2_05605</name>
</gene>
<evidence type="ECO:0000313" key="1">
    <source>
        <dbReference type="EMBL" id="EUJ59551.1"/>
    </source>
</evidence>
<dbReference type="AlphaFoldDB" id="W7E027"/>
<evidence type="ECO:0000313" key="2">
    <source>
        <dbReference type="Proteomes" id="UP000019241"/>
    </source>
</evidence>
<evidence type="ECO:0008006" key="3">
    <source>
        <dbReference type="Google" id="ProtNLM"/>
    </source>
</evidence>
<protein>
    <recommendedName>
        <fullName evidence="3">Phage gp6-like head-tail connector protein</fullName>
    </recommendedName>
</protein>
<sequence length="104" mass="12372">MLNISEVITNELLQEFKERNRISHTVEDEAIRKELFLSFEALKSRFGDFDLMTFARGRELVFERTRYVRHEALEYFEANFQSLLLEVSLENYTLDEGEDENATI</sequence>
<reference evidence="1 2" key="1">
    <citation type="submission" date="2012-12" db="EMBL/GenBank/DDBJ databases">
        <title>Novel taxa of Listeriaceae from agricultural environments in the United States.</title>
        <authorList>
            <person name="den Bakker H.C."/>
            <person name="Allred A."/>
            <person name="Warchocki S."/>
            <person name="Wright E.M."/>
            <person name="Burrell A."/>
            <person name="Nightingale K.K."/>
            <person name="Kephart D."/>
            <person name="Wiedmann M."/>
        </authorList>
    </citation>
    <scope>NUCLEOTIDE SEQUENCE [LARGE SCALE GENOMIC DNA]</scope>
    <source>
        <strain evidence="1 2">FSL S10-1203</strain>
    </source>
</reference>
<organism evidence="1 2">
    <name type="scientific">Listeria fleischmannii FSL S10-1203</name>
    <dbReference type="NCBI Taxonomy" id="1265822"/>
    <lineage>
        <taxon>Bacteria</taxon>
        <taxon>Bacillati</taxon>
        <taxon>Bacillota</taxon>
        <taxon>Bacilli</taxon>
        <taxon>Bacillales</taxon>
        <taxon>Listeriaceae</taxon>
        <taxon>Listeria</taxon>
    </lineage>
</organism>
<dbReference type="Proteomes" id="UP000019241">
    <property type="component" value="Unassembled WGS sequence"/>
</dbReference>
<proteinExistence type="predicted"/>
<accession>W7E027</accession>
<dbReference type="EMBL" id="AODM01000016">
    <property type="protein sequence ID" value="EUJ59551.1"/>
    <property type="molecule type" value="Genomic_DNA"/>
</dbReference>